<dbReference type="OrthoDB" id="38099at2157"/>
<dbReference type="RefSeq" id="WP_014040534.1">
    <property type="nucleotide sequence ID" value="NZ_LIUF01000006.1"/>
</dbReference>
<evidence type="ECO:0000256" key="5">
    <source>
        <dbReference type="ARBA" id="ARBA00022540"/>
    </source>
</evidence>
<organism evidence="12 13">
    <name type="scientific">Haloarcula rubripromontorii</name>
    <dbReference type="NCBI Taxonomy" id="1705562"/>
    <lineage>
        <taxon>Archaea</taxon>
        <taxon>Methanobacteriati</taxon>
        <taxon>Methanobacteriota</taxon>
        <taxon>Stenosarchaea group</taxon>
        <taxon>Halobacteria</taxon>
        <taxon>Halobacteriales</taxon>
        <taxon>Haloarculaceae</taxon>
        <taxon>Haloarcula</taxon>
    </lineage>
</organism>
<keyword evidence="5 9" id="KW-0396">Initiation factor</keyword>
<comment type="function">
    <text evidence="1 9">eIF-2 functions in the early steps of protein synthesis by forming a ternary complex with GTP and initiator tRNA.</text>
</comment>
<dbReference type="STRING" id="1705562.AMS69_16680"/>
<reference evidence="12 13" key="1">
    <citation type="submission" date="2015-08" db="EMBL/GenBank/DDBJ databases">
        <title>Genomes of Isolates from Cabo Rojo, PR.</title>
        <authorList>
            <person name="Sanchez-Nieves R.L."/>
            <person name="Montalvo-Rodriguez R."/>
        </authorList>
    </citation>
    <scope>NUCLEOTIDE SEQUENCE [LARGE SCALE GENOMIC DNA]</scope>
    <source>
        <strain evidence="12 13">SL3</strain>
    </source>
</reference>
<dbReference type="InterPro" id="IPR004458">
    <property type="entry name" value="TIF2_bsu_arc"/>
</dbReference>
<gene>
    <name evidence="9" type="primary">eif2b</name>
    <name evidence="12" type="ORF">AMS69_16680</name>
</gene>
<comment type="similarity">
    <text evidence="2 9">Belongs to the eIF-2-beta/eIF-5 family.</text>
</comment>
<evidence type="ECO:0000256" key="1">
    <source>
        <dbReference type="ARBA" id="ARBA00003323"/>
    </source>
</evidence>
<evidence type="ECO:0000313" key="12">
    <source>
        <dbReference type="EMBL" id="KOX91746.1"/>
    </source>
</evidence>
<dbReference type="GeneID" id="99238667"/>
<name>A0A0N0BN40_9EURY</name>
<proteinExistence type="inferred from homology"/>
<accession>A0A0N0BN40</accession>
<keyword evidence="13" id="KW-1185">Reference proteome</keyword>
<dbReference type="AlphaFoldDB" id="A0A0N0BN40"/>
<evidence type="ECO:0000256" key="3">
    <source>
        <dbReference type="ARBA" id="ARBA00011243"/>
    </source>
</evidence>
<evidence type="ECO:0000256" key="2">
    <source>
        <dbReference type="ARBA" id="ARBA00010397"/>
    </source>
</evidence>
<dbReference type="InterPro" id="IPR016189">
    <property type="entry name" value="Transl_init_fac_IF2/IF5_N"/>
</dbReference>
<feature type="region of interest" description="Disordered" evidence="10">
    <location>
        <begin position="1"/>
        <end position="29"/>
    </location>
</feature>
<evidence type="ECO:0000256" key="8">
    <source>
        <dbReference type="ARBA" id="ARBA00032408"/>
    </source>
</evidence>
<evidence type="ECO:0000259" key="11">
    <source>
        <dbReference type="SMART" id="SM00653"/>
    </source>
</evidence>
<comment type="caution">
    <text evidence="12">The sequence shown here is derived from an EMBL/GenBank/DDBJ whole genome shotgun (WGS) entry which is preliminary data.</text>
</comment>
<dbReference type="Pfam" id="PF01873">
    <property type="entry name" value="eIF-5_eIF-2B"/>
    <property type="match status" value="1"/>
</dbReference>
<dbReference type="HAMAP" id="MF_00232">
    <property type="entry name" value="eIF_2_beta"/>
    <property type="match status" value="1"/>
</dbReference>
<dbReference type="PANTHER" id="PTHR23001:SF3">
    <property type="entry name" value="EUKARYOTIC TRANSLATION INITIATION FACTOR 2 SUBUNIT 2"/>
    <property type="match status" value="1"/>
</dbReference>
<dbReference type="PANTHER" id="PTHR23001">
    <property type="entry name" value="EUKARYOTIC TRANSLATION INITIATION FACTOR"/>
    <property type="match status" value="1"/>
</dbReference>
<evidence type="ECO:0000256" key="9">
    <source>
        <dbReference type="HAMAP-Rule" id="MF_00232"/>
    </source>
</evidence>
<dbReference type="InterPro" id="IPR045196">
    <property type="entry name" value="IF2/IF5"/>
</dbReference>
<evidence type="ECO:0000256" key="7">
    <source>
        <dbReference type="ARBA" id="ARBA00031466"/>
    </source>
</evidence>
<dbReference type="NCBIfam" id="NF003067">
    <property type="entry name" value="PRK03988.1"/>
    <property type="match status" value="1"/>
</dbReference>
<evidence type="ECO:0000256" key="10">
    <source>
        <dbReference type="SAM" id="MobiDB-lite"/>
    </source>
</evidence>
<dbReference type="Gene3D" id="3.30.30.170">
    <property type="match status" value="1"/>
</dbReference>
<dbReference type="PATRIC" id="fig|1705562.3.peg.3726"/>
<dbReference type="InterPro" id="IPR002735">
    <property type="entry name" value="Transl_init_fac_IF2/IF5_dom"/>
</dbReference>
<feature type="domain" description="Translation initiation factor IF2/IF5" evidence="11">
    <location>
        <begin position="21"/>
        <end position="129"/>
    </location>
</feature>
<protein>
    <recommendedName>
        <fullName evidence="4 9">Translation initiation factor 2 subunit beta</fullName>
    </recommendedName>
    <alternativeName>
        <fullName evidence="7 9">aIF2-beta</fullName>
    </alternativeName>
    <alternativeName>
        <fullName evidence="8 9">eIF-2-beta</fullName>
    </alternativeName>
</protein>
<comment type="subunit">
    <text evidence="3 9">Heterotrimer composed of an alpha, a beta and a gamma chain.</text>
</comment>
<dbReference type="SUPFAM" id="SSF100966">
    <property type="entry name" value="Translation initiation factor 2 beta, aIF2beta, N-terminal domain"/>
    <property type="match status" value="1"/>
</dbReference>
<dbReference type="EMBL" id="LIUF01000006">
    <property type="protein sequence ID" value="KOX91746.1"/>
    <property type="molecule type" value="Genomic_DNA"/>
</dbReference>
<dbReference type="SUPFAM" id="SSF75689">
    <property type="entry name" value="Zinc-binding domain of translation initiation factor 2 beta"/>
    <property type="match status" value="1"/>
</dbReference>
<feature type="compositionally biased region" description="Basic and acidic residues" evidence="10">
    <location>
        <begin position="1"/>
        <end position="12"/>
    </location>
</feature>
<dbReference type="InterPro" id="IPR016190">
    <property type="entry name" value="Transl_init_fac_IF2/IF5_Zn-bd"/>
</dbReference>
<keyword evidence="6 9" id="KW-0648">Protein biosynthesis</keyword>
<evidence type="ECO:0000313" key="13">
    <source>
        <dbReference type="Proteomes" id="UP000037729"/>
    </source>
</evidence>
<dbReference type="Proteomes" id="UP000037729">
    <property type="component" value="Unassembled WGS sequence"/>
</dbReference>
<evidence type="ECO:0000256" key="6">
    <source>
        <dbReference type="ARBA" id="ARBA00022917"/>
    </source>
</evidence>
<dbReference type="SMART" id="SM00653">
    <property type="entry name" value="eIF2B_5"/>
    <property type="match status" value="1"/>
</dbReference>
<evidence type="ECO:0000256" key="4">
    <source>
        <dbReference type="ARBA" id="ARBA00022314"/>
    </source>
</evidence>
<dbReference type="GO" id="GO:0003743">
    <property type="term" value="F:translation initiation factor activity"/>
    <property type="evidence" value="ECO:0007669"/>
    <property type="project" value="UniProtKB-UniRule"/>
</dbReference>
<sequence>MEYDDMLDRAMEETPEIDGTSERFEVPDPDVRQEGNVTVYENFQSTCSRLGREDDHVMKFLQNDLGTSGHIDESGRARLTGEFDADRIEASIDEYVDEFVLCSECGLPDTQLEREQGALLLRCEACGARSATSE</sequence>
<feature type="compositionally biased region" description="Basic and acidic residues" evidence="10">
    <location>
        <begin position="20"/>
        <end position="29"/>
    </location>
</feature>